<dbReference type="Proteomes" id="UP000215914">
    <property type="component" value="Unassembled WGS sequence"/>
</dbReference>
<reference evidence="2" key="2">
    <citation type="submission" date="2020-06" db="EMBL/GenBank/DDBJ databases">
        <title>Helianthus annuus Genome sequencing and assembly Release 2.</title>
        <authorList>
            <person name="Gouzy J."/>
            <person name="Langlade N."/>
            <person name="Munos S."/>
        </authorList>
    </citation>
    <scope>NUCLEOTIDE SEQUENCE</scope>
    <source>
        <tissue evidence="2">Leaves</tissue>
    </source>
</reference>
<gene>
    <name evidence="2" type="ORF">HanXRQr2_Chr07g0310661</name>
</gene>
<accession>A0A9K3IN43</accession>
<evidence type="ECO:0000313" key="2">
    <source>
        <dbReference type="EMBL" id="KAF5799974.1"/>
    </source>
</evidence>
<dbReference type="AlphaFoldDB" id="A0A9K3IN43"/>
<evidence type="ECO:0000259" key="1">
    <source>
        <dbReference type="Pfam" id="PF04784"/>
    </source>
</evidence>
<sequence length="88" mass="9723">MDTKNTNIKIGLLQAFLVHGLPSTQEKLLLLMNTAVVNVGGVVVNALGIENYILRNPSNSNPQMRGKYYNVTFALCRGSWHKQVHSKG</sequence>
<keyword evidence="3" id="KW-1185">Reference proteome</keyword>
<evidence type="ECO:0000313" key="3">
    <source>
        <dbReference type="Proteomes" id="UP000215914"/>
    </source>
</evidence>
<reference evidence="2" key="1">
    <citation type="journal article" date="2017" name="Nature">
        <title>The sunflower genome provides insights into oil metabolism, flowering and Asterid evolution.</title>
        <authorList>
            <person name="Badouin H."/>
            <person name="Gouzy J."/>
            <person name="Grassa C.J."/>
            <person name="Murat F."/>
            <person name="Staton S.E."/>
            <person name="Cottret L."/>
            <person name="Lelandais-Briere C."/>
            <person name="Owens G.L."/>
            <person name="Carrere S."/>
            <person name="Mayjonade B."/>
            <person name="Legrand L."/>
            <person name="Gill N."/>
            <person name="Kane N.C."/>
            <person name="Bowers J.E."/>
            <person name="Hubner S."/>
            <person name="Bellec A."/>
            <person name="Berard A."/>
            <person name="Berges H."/>
            <person name="Blanchet N."/>
            <person name="Boniface M.C."/>
            <person name="Brunel D."/>
            <person name="Catrice O."/>
            <person name="Chaidir N."/>
            <person name="Claudel C."/>
            <person name="Donnadieu C."/>
            <person name="Faraut T."/>
            <person name="Fievet G."/>
            <person name="Helmstetter N."/>
            <person name="King M."/>
            <person name="Knapp S.J."/>
            <person name="Lai Z."/>
            <person name="Le Paslier M.C."/>
            <person name="Lippi Y."/>
            <person name="Lorenzon L."/>
            <person name="Mandel J.R."/>
            <person name="Marage G."/>
            <person name="Marchand G."/>
            <person name="Marquand E."/>
            <person name="Bret-Mestries E."/>
            <person name="Morien E."/>
            <person name="Nambeesan S."/>
            <person name="Nguyen T."/>
            <person name="Pegot-Espagnet P."/>
            <person name="Pouilly N."/>
            <person name="Raftis F."/>
            <person name="Sallet E."/>
            <person name="Schiex T."/>
            <person name="Thomas J."/>
            <person name="Vandecasteele C."/>
            <person name="Vares D."/>
            <person name="Vear F."/>
            <person name="Vautrin S."/>
            <person name="Crespi M."/>
            <person name="Mangin B."/>
            <person name="Burke J.M."/>
            <person name="Salse J."/>
            <person name="Munos S."/>
            <person name="Vincourt P."/>
            <person name="Rieseberg L.H."/>
            <person name="Langlade N.B."/>
        </authorList>
    </citation>
    <scope>NUCLEOTIDE SEQUENCE</scope>
    <source>
        <tissue evidence="2">Leaves</tissue>
    </source>
</reference>
<comment type="caution">
    <text evidence="2">The sequence shown here is derived from an EMBL/GenBank/DDBJ whole genome shotgun (WGS) entry which is preliminary data.</text>
</comment>
<dbReference type="PANTHER" id="PTHR46248:SF4">
    <property type="entry name" value="OS01G0147800 PROTEIN"/>
    <property type="match status" value="1"/>
</dbReference>
<organism evidence="2 3">
    <name type="scientific">Helianthus annuus</name>
    <name type="common">Common sunflower</name>
    <dbReference type="NCBI Taxonomy" id="4232"/>
    <lineage>
        <taxon>Eukaryota</taxon>
        <taxon>Viridiplantae</taxon>
        <taxon>Streptophyta</taxon>
        <taxon>Embryophyta</taxon>
        <taxon>Tracheophyta</taxon>
        <taxon>Spermatophyta</taxon>
        <taxon>Magnoliopsida</taxon>
        <taxon>eudicotyledons</taxon>
        <taxon>Gunneridae</taxon>
        <taxon>Pentapetalae</taxon>
        <taxon>asterids</taxon>
        <taxon>campanulids</taxon>
        <taxon>Asterales</taxon>
        <taxon>Asteraceae</taxon>
        <taxon>Asteroideae</taxon>
        <taxon>Heliantheae alliance</taxon>
        <taxon>Heliantheae</taxon>
        <taxon>Helianthus</taxon>
    </lineage>
</organism>
<dbReference type="PANTHER" id="PTHR46248">
    <property type="entry name" value="EXPRESSED PROTEIN"/>
    <property type="match status" value="1"/>
</dbReference>
<proteinExistence type="predicted"/>
<name>A0A9K3IN43_HELAN</name>
<protein>
    <recommendedName>
        <fullName evidence="1">DUF547 domain-containing protein</fullName>
    </recommendedName>
</protein>
<dbReference type="Pfam" id="PF04784">
    <property type="entry name" value="DUF547"/>
    <property type="match status" value="1"/>
</dbReference>
<dbReference type="EMBL" id="MNCJ02000322">
    <property type="protein sequence ID" value="KAF5799974.1"/>
    <property type="molecule type" value="Genomic_DNA"/>
</dbReference>
<feature type="domain" description="DUF547" evidence="1">
    <location>
        <begin position="12"/>
        <end position="81"/>
    </location>
</feature>
<dbReference type="Gramene" id="mRNA:HanXRQr2_Chr07g0310661">
    <property type="protein sequence ID" value="mRNA:HanXRQr2_Chr07g0310661"/>
    <property type="gene ID" value="HanXRQr2_Chr07g0310661"/>
</dbReference>
<dbReference type="InterPro" id="IPR006869">
    <property type="entry name" value="DUF547"/>
</dbReference>